<feature type="domain" description="Calcineurin-like phosphoesterase" evidence="3">
    <location>
        <begin position="53"/>
        <end position="129"/>
    </location>
</feature>
<evidence type="ECO:0000313" key="4">
    <source>
        <dbReference type="EMBL" id="MDY7232022.1"/>
    </source>
</evidence>
<dbReference type="PANTHER" id="PTHR31302:SF31">
    <property type="entry name" value="PHOSPHODIESTERASE YAEI"/>
    <property type="match status" value="1"/>
</dbReference>
<dbReference type="Pfam" id="PF00149">
    <property type="entry name" value="Metallophos"/>
    <property type="match status" value="1"/>
</dbReference>
<gene>
    <name evidence="4" type="ORF">SYV04_36880</name>
</gene>
<dbReference type="InterPro" id="IPR051158">
    <property type="entry name" value="Metallophosphoesterase_sf"/>
</dbReference>
<keyword evidence="2" id="KW-0378">Hydrolase</keyword>
<evidence type="ECO:0000256" key="2">
    <source>
        <dbReference type="ARBA" id="ARBA00022801"/>
    </source>
</evidence>
<dbReference type="CDD" id="cd07385">
    <property type="entry name" value="MPP_YkuE_C"/>
    <property type="match status" value="1"/>
</dbReference>
<keyword evidence="5" id="KW-1185">Reference proteome</keyword>
<dbReference type="EMBL" id="JAXIVS010000017">
    <property type="protein sequence ID" value="MDY7232022.1"/>
    <property type="molecule type" value="Genomic_DNA"/>
</dbReference>
<dbReference type="InterPro" id="IPR029052">
    <property type="entry name" value="Metallo-depent_PP-like"/>
</dbReference>
<proteinExistence type="predicted"/>
<protein>
    <submittedName>
        <fullName evidence="4">Metallophosphoesterase</fullName>
    </submittedName>
</protein>
<evidence type="ECO:0000259" key="3">
    <source>
        <dbReference type="Pfam" id="PF00149"/>
    </source>
</evidence>
<keyword evidence="1" id="KW-0479">Metal-binding</keyword>
<organism evidence="4 5">
    <name type="scientific">Hyalangium rubrum</name>
    <dbReference type="NCBI Taxonomy" id="3103134"/>
    <lineage>
        <taxon>Bacteria</taxon>
        <taxon>Pseudomonadati</taxon>
        <taxon>Myxococcota</taxon>
        <taxon>Myxococcia</taxon>
        <taxon>Myxococcales</taxon>
        <taxon>Cystobacterineae</taxon>
        <taxon>Archangiaceae</taxon>
        <taxon>Hyalangium</taxon>
    </lineage>
</organism>
<reference evidence="4 5" key="1">
    <citation type="submission" date="2023-12" db="EMBL/GenBank/DDBJ databases">
        <title>the genome sequence of Hyalangium sp. s54d21.</title>
        <authorList>
            <person name="Zhang X."/>
        </authorList>
    </citation>
    <scope>NUCLEOTIDE SEQUENCE [LARGE SCALE GENOMIC DNA]</scope>
    <source>
        <strain evidence="5">s54d21</strain>
    </source>
</reference>
<evidence type="ECO:0000313" key="5">
    <source>
        <dbReference type="Proteomes" id="UP001291309"/>
    </source>
</evidence>
<dbReference type="Gene3D" id="3.60.21.10">
    <property type="match status" value="1"/>
</dbReference>
<comment type="caution">
    <text evidence="4">The sequence shown here is derived from an EMBL/GenBank/DDBJ whole genome shotgun (WGS) entry which is preliminary data.</text>
</comment>
<dbReference type="SUPFAM" id="SSF56300">
    <property type="entry name" value="Metallo-dependent phosphatases"/>
    <property type="match status" value="1"/>
</dbReference>
<accession>A0ABU5HEX2</accession>
<dbReference type="RefSeq" id="WP_321550736.1">
    <property type="nucleotide sequence ID" value="NZ_JAXIVS010000017.1"/>
</dbReference>
<dbReference type="PANTHER" id="PTHR31302">
    <property type="entry name" value="TRANSMEMBRANE PROTEIN WITH METALLOPHOSPHOESTERASE DOMAIN-RELATED"/>
    <property type="match status" value="1"/>
</dbReference>
<sequence length="269" mass="29192">MLTRRQMGRRVLRVVLVLALLGGLALLYAALIEPAWIEVTHHRVTLAGLSKELKIAHLTDLHIREWGRREQKLLRLLEAEQPDLIVITGDTASPGVTDAVRAQLLSKLRAPLGVYATRGNWEFWAPMEDEESLYRNAGIQVLLNGSHKVADAVWLVGLDDALAGTPDLAQAFTGLPPGAPCVTLFHSPSIASEIGGKCPLALTGHTHGGQVRLPGLGALWLPPGSGPYEAGWYDVQGTRMYVSRGLGNSLLDLRFLCRPELAIITLSGR</sequence>
<evidence type="ECO:0000256" key="1">
    <source>
        <dbReference type="ARBA" id="ARBA00022723"/>
    </source>
</evidence>
<dbReference type="Proteomes" id="UP001291309">
    <property type="component" value="Unassembled WGS sequence"/>
</dbReference>
<dbReference type="InterPro" id="IPR004843">
    <property type="entry name" value="Calcineurin-like_PHP"/>
</dbReference>
<name>A0ABU5HEX2_9BACT</name>